<keyword evidence="5" id="KW-0812">Transmembrane</keyword>
<comment type="subcellular location">
    <subcellularLocation>
        <location evidence="1">Cell outer membrane</location>
        <topology evidence="1">Multi-pass membrane protein</topology>
    </subcellularLocation>
</comment>
<reference evidence="13" key="2">
    <citation type="submission" date="2020-09" db="EMBL/GenBank/DDBJ databases">
        <authorList>
            <person name="Sun Q."/>
            <person name="Sedlacek I."/>
        </authorList>
    </citation>
    <scope>NUCLEOTIDE SEQUENCE</scope>
    <source>
        <strain evidence="13">CCM 7664</strain>
    </source>
</reference>
<dbReference type="EMBL" id="BMDP01000004">
    <property type="protein sequence ID" value="GGI55385.1"/>
    <property type="molecule type" value="Genomic_DNA"/>
</dbReference>
<comment type="caution">
    <text evidence="13">The sequence shown here is derived from an EMBL/GenBank/DDBJ whole genome shotgun (WGS) entry which is preliminary data.</text>
</comment>
<keyword evidence="8" id="KW-0626">Porin</keyword>
<dbReference type="AlphaFoldDB" id="A0A8J3AY83"/>
<dbReference type="PRINTS" id="PR00184">
    <property type="entry name" value="NEISSPPORIN"/>
</dbReference>
<keyword evidence="14" id="KW-1185">Reference proteome</keyword>
<dbReference type="PANTHER" id="PTHR34501">
    <property type="entry name" value="PROTEIN YDDL-RELATED"/>
    <property type="match status" value="1"/>
</dbReference>
<evidence type="ECO:0000256" key="3">
    <source>
        <dbReference type="ARBA" id="ARBA00022448"/>
    </source>
</evidence>
<dbReference type="GO" id="GO:0009279">
    <property type="term" value="C:cell outer membrane"/>
    <property type="evidence" value="ECO:0007669"/>
    <property type="project" value="UniProtKB-SubCell"/>
</dbReference>
<dbReference type="InterPro" id="IPR050298">
    <property type="entry name" value="Gram-neg_bact_OMP"/>
</dbReference>
<evidence type="ECO:0000256" key="6">
    <source>
        <dbReference type="ARBA" id="ARBA00022729"/>
    </source>
</evidence>
<evidence type="ECO:0000313" key="13">
    <source>
        <dbReference type="EMBL" id="GGI55385.1"/>
    </source>
</evidence>
<proteinExistence type="predicted"/>
<evidence type="ECO:0000256" key="5">
    <source>
        <dbReference type="ARBA" id="ARBA00022692"/>
    </source>
</evidence>
<dbReference type="Proteomes" id="UP000627205">
    <property type="component" value="Unassembled WGS sequence"/>
</dbReference>
<dbReference type="Pfam" id="PF13609">
    <property type="entry name" value="Porin_4"/>
    <property type="match status" value="1"/>
</dbReference>
<keyword evidence="6 11" id="KW-0732">Signal</keyword>
<keyword evidence="10" id="KW-0998">Cell outer membrane</keyword>
<keyword evidence="4" id="KW-1134">Transmembrane beta strand</keyword>
<reference evidence="13" key="1">
    <citation type="journal article" date="2014" name="Int. J. Syst. Evol. Microbiol.">
        <title>Complete genome sequence of Corynebacterium casei LMG S-19264T (=DSM 44701T), isolated from a smear-ripened cheese.</title>
        <authorList>
            <consortium name="US DOE Joint Genome Institute (JGI-PGF)"/>
            <person name="Walter F."/>
            <person name="Albersmeier A."/>
            <person name="Kalinowski J."/>
            <person name="Ruckert C."/>
        </authorList>
    </citation>
    <scope>NUCLEOTIDE SEQUENCE</scope>
    <source>
        <strain evidence="13">CCM 7664</strain>
    </source>
</reference>
<evidence type="ECO:0000256" key="10">
    <source>
        <dbReference type="ARBA" id="ARBA00023237"/>
    </source>
</evidence>
<dbReference type="SUPFAM" id="SSF56935">
    <property type="entry name" value="Porins"/>
    <property type="match status" value="1"/>
</dbReference>
<dbReference type="RefSeq" id="WP_188422474.1">
    <property type="nucleotide sequence ID" value="NZ_BMDP01000004.1"/>
</dbReference>
<dbReference type="InterPro" id="IPR001702">
    <property type="entry name" value="Porin_Gram-ve"/>
</dbReference>
<sequence>MKITRIALALSGMFCLNAHAQSSVEFYGTIDVGIRSLTHANADGDRLVKMSSNGEFFNNRIGIKGNEVLGNGLNAHFQFESGWNGGTGELDNTQGRLFNRYSLVGLNGDFGKLEFGRIPSLSCKIISFYDPFEYHYVHTIPLAGFSAGDSERNFPGYPFGTMIGTRFSNDVQYIGTSGGLTYGAEYAFGEKNGATKDGSAYAVAAGYANERFTIGGAYTRQRPNVSAVSTTIFRDQSQVTFGGSWRFGSVRVAGGYMRTSSDDAASLSGHQAKNTWIGASHNFTPRVSVTVGYYRTTFETNGNELARRNFSIIGATYALSTRTNLYAAIDNAALSGLATLTSKGQTSQTGISLGINHVF</sequence>
<dbReference type="PRINTS" id="PR00182">
    <property type="entry name" value="ECOLNEIPORIN"/>
</dbReference>
<dbReference type="Gene3D" id="2.40.160.10">
    <property type="entry name" value="Porin"/>
    <property type="match status" value="1"/>
</dbReference>
<evidence type="ECO:0000256" key="8">
    <source>
        <dbReference type="ARBA" id="ARBA00023114"/>
    </source>
</evidence>
<evidence type="ECO:0000256" key="2">
    <source>
        <dbReference type="ARBA" id="ARBA00011233"/>
    </source>
</evidence>
<gene>
    <name evidence="13" type="ORF">GCM10011430_25590</name>
</gene>
<keyword evidence="9" id="KW-0472">Membrane</keyword>
<feature type="chain" id="PRO_5035194466" evidence="11">
    <location>
        <begin position="21"/>
        <end position="359"/>
    </location>
</feature>
<dbReference type="InterPro" id="IPR023614">
    <property type="entry name" value="Porin_dom_sf"/>
</dbReference>
<keyword evidence="3" id="KW-0813">Transport</keyword>
<organism evidence="13 14">
    <name type="scientific">Oxalicibacterium solurbis</name>
    <dbReference type="NCBI Taxonomy" id="69280"/>
    <lineage>
        <taxon>Bacteria</taxon>
        <taxon>Pseudomonadati</taxon>
        <taxon>Pseudomonadota</taxon>
        <taxon>Betaproteobacteria</taxon>
        <taxon>Burkholderiales</taxon>
        <taxon>Oxalobacteraceae</taxon>
        <taxon>Oxalicibacterium</taxon>
    </lineage>
</organism>
<dbReference type="InterPro" id="IPR002299">
    <property type="entry name" value="Porin_Neis"/>
</dbReference>
<dbReference type="GO" id="GO:0046930">
    <property type="term" value="C:pore complex"/>
    <property type="evidence" value="ECO:0007669"/>
    <property type="project" value="UniProtKB-KW"/>
</dbReference>
<dbReference type="PANTHER" id="PTHR34501:SF9">
    <property type="entry name" value="MAJOR OUTER MEMBRANE PROTEIN P.IA"/>
    <property type="match status" value="1"/>
</dbReference>
<dbReference type="InterPro" id="IPR033900">
    <property type="entry name" value="Gram_neg_porin_domain"/>
</dbReference>
<comment type="subunit">
    <text evidence="2">Homotrimer.</text>
</comment>
<evidence type="ECO:0000259" key="12">
    <source>
        <dbReference type="Pfam" id="PF13609"/>
    </source>
</evidence>
<evidence type="ECO:0000256" key="1">
    <source>
        <dbReference type="ARBA" id="ARBA00004571"/>
    </source>
</evidence>
<feature type="domain" description="Porin" evidence="12">
    <location>
        <begin position="7"/>
        <end position="331"/>
    </location>
</feature>
<accession>A0A8J3AY83</accession>
<evidence type="ECO:0000256" key="7">
    <source>
        <dbReference type="ARBA" id="ARBA00023065"/>
    </source>
</evidence>
<dbReference type="GO" id="GO:0034220">
    <property type="term" value="P:monoatomic ion transmembrane transport"/>
    <property type="evidence" value="ECO:0007669"/>
    <property type="project" value="InterPro"/>
</dbReference>
<feature type="signal peptide" evidence="11">
    <location>
        <begin position="1"/>
        <end position="20"/>
    </location>
</feature>
<evidence type="ECO:0000256" key="11">
    <source>
        <dbReference type="SAM" id="SignalP"/>
    </source>
</evidence>
<dbReference type="CDD" id="cd00342">
    <property type="entry name" value="gram_neg_porins"/>
    <property type="match status" value="1"/>
</dbReference>
<evidence type="ECO:0000256" key="9">
    <source>
        <dbReference type="ARBA" id="ARBA00023136"/>
    </source>
</evidence>
<keyword evidence="7" id="KW-0406">Ion transport</keyword>
<dbReference type="GO" id="GO:0015288">
    <property type="term" value="F:porin activity"/>
    <property type="evidence" value="ECO:0007669"/>
    <property type="project" value="UniProtKB-KW"/>
</dbReference>
<protein>
    <submittedName>
        <fullName evidence="13">Porin</fullName>
    </submittedName>
</protein>
<evidence type="ECO:0000256" key="4">
    <source>
        <dbReference type="ARBA" id="ARBA00022452"/>
    </source>
</evidence>
<name>A0A8J3AY83_9BURK</name>
<evidence type="ECO:0000313" key="14">
    <source>
        <dbReference type="Proteomes" id="UP000627205"/>
    </source>
</evidence>